<protein>
    <recommendedName>
        <fullName evidence="2">PSP proline-rich domain-containing protein</fullName>
    </recommendedName>
</protein>
<feature type="compositionally biased region" description="Basic residues" evidence="1">
    <location>
        <begin position="14"/>
        <end position="30"/>
    </location>
</feature>
<evidence type="ECO:0000259" key="2">
    <source>
        <dbReference type="SMART" id="SM00581"/>
    </source>
</evidence>
<sequence length="533" mass="62425">MATKDNNSTERIKALKQKRRAKKKARKHRKDATLQNETIQEDDPPLSNSQHDEIIENDPFHVDQSILQYFSRVLDHFDVPTVKETTTVPSTYKRKDDDEKVEEDDVTLPISRKQLKRLTRLTVEELKQLADIPEVVEPWDVDATDPKLLVSLKSYRNTIPVPRHWCQQRPYLQRRKERVPWELPEFIKQTGIAEIRDAIKEKEVEARRSAKRRARLNPKLGKMDLDYQKLHDAFYRFQTKPRLTGHGDLYYEGKENVNQFKPGKISTTLQEALDSIEPPPWLFGMQRYGPPPSYPQLELPGVNAPIPKGAEWGYKSGQWGHPPVDEFNRPLYGDVFGVQQSQDNQELSFLEGIDVDRSLWGELEPEEGDQMEYKDDNNTENEDDDFRFSETQDDEYLTEIQVPEIIELRKTKKKEDDTGIDGSHGGELYQVLPQIPQSVSSKLYEFMPSQNTYRFTTTQRRSNTFVNQDVNVTIDDPSQLEQKSTLQAKYEEAQQERQPKHEDLSDMYLEHANRQAKKLEKREQHKMMRQKDI</sequence>
<feature type="compositionally biased region" description="Basic and acidic residues" evidence="1">
    <location>
        <begin position="489"/>
        <end position="533"/>
    </location>
</feature>
<evidence type="ECO:0000313" key="3">
    <source>
        <dbReference type="EMBL" id="KAI9244823.1"/>
    </source>
</evidence>
<dbReference type="GO" id="GO:0005634">
    <property type="term" value="C:nucleus"/>
    <property type="evidence" value="ECO:0007669"/>
    <property type="project" value="InterPro"/>
</dbReference>
<name>A0AAD5JLC7_9FUNG</name>
<organism evidence="3 4">
    <name type="scientific">Phascolomyces articulosus</name>
    <dbReference type="NCBI Taxonomy" id="60185"/>
    <lineage>
        <taxon>Eukaryota</taxon>
        <taxon>Fungi</taxon>
        <taxon>Fungi incertae sedis</taxon>
        <taxon>Mucoromycota</taxon>
        <taxon>Mucoromycotina</taxon>
        <taxon>Mucoromycetes</taxon>
        <taxon>Mucorales</taxon>
        <taxon>Lichtheimiaceae</taxon>
        <taxon>Phascolomyces</taxon>
    </lineage>
</organism>
<keyword evidence="4" id="KW-1185">Reference proteome</keyword>
<proteinExistence type="predicted"/>
<dbReference type="AlphaFoldDB" id="A0AAD5JLC7"/>
<feature type="region of interest" description="Disordered" evidence="1">
    <location>
        <begin position="486"/>
        <end position="533"/>
    </location>
</feature>
<gene>
    <name evidence="3" type="ORF">BDA99DRAFT_528743</name>
</gene>
<dbReference type="Pfam" id="PF04046">
    <property type="entry name" value="PSP"/>
    <property type="match status" value="1"/>
</dbReference>
<dbReference type="PANTHER" id="PTHR12785">
    <property type="entry name" value="SPLICING FACTOR 3B"/>
    <property type="match status" value="1"/>
</dbReference>
<dbReference type="InterPro" id="IPR006568">
    <property type="entry name" value="PSP_pro-rich"/>
</dbReference>
<comment type="caution">
    <text evidence="3">The sequence shown here is derived from an EMBL/GenBank/DDBJ whole genome shotgun (WGS) entry which is preliminary data.</text>
</comment>
<dbReference type="InterPro" id="IPR007180">
    <property type="entry name" value="DUF382"/>
</dbReference>
<feature type="region of interest" description="Disordered" evidence="1">
    <location>
        <begin position="1"/>
        <end position="50"/>
    </location>
</feature>
<reference evidence="3" key="1">
    <citation type="journal article" date="2022" name="IScience">
        <title>Evolution of zygomycete secretomes and the origins of terrestrial fungal ecologies.</title>
        <authorList>
            <person name="Chang Y."/>
            <person name="Wang Y."/>
            <person name="Mondo S."/>
            <person name="Ahrendt S."/>
            <person name="Andreopoulos W."/>
            <person name="Barry K."/>
            <person name="Beard J."/>
            <person name="Benny G.L."/>
            <person name="Blankenship S."/>
            <person name="Bonito G."/>
            <person name="Cuomo C."/>
            <person name="Desiro A."/>
            <person name="Gervers K.A."/>
            <person name="Hundley H."/>
            <person name="Kuo A."/>
            <person name="LaButti K."/>
            <person name="Lang B.F."/>
            <person name="Lipzen A."/>
            <person name="O'Donnell K."/>
            <person name="Pangilinan J."/>
            <person name="Reynolds N."/>
            <person name="Sandor L."/>
            <person name="Smith M.E."/>
            <person name="Tsang A."/>
            <person name="Grigoriev I.V."/>
            <person name="Stajich J.E."/>
            <person name="Spatafora J.W."/>
        </authorList>
    </citation>
    <scope>NUCLEOTIDE SEQUENCE</scope>
    <source>
        <strain evidence="3">RSA 2281</strain>
    </source>
</reference>
<dbReference type="EMBL" id="JAIXMP010000056">
    <property type="protein sequence ID" value="KAI9244823.1"/>
    <property type="molecule type" value="Genomic_DNA"/>
</dbReference>
<dbReference type="Pfam" id="PF04037">
    <property type="entry name" value="DUF382"/>
    <property type="match status" value="1"/>
</dbReference>
<dbReference type="PANTHER" id="PTHR12785:SF6">
    <property type="entry name" value="SPLICING FACTOR 3B SUBUNIT 2"/>
    <property type="match status" value="1"/>
</dbReference>
<dbReference type="InterPro" id="IPR052584">
    <property type="entry name" value="U2_snRNP_Complex_Component"/>
</dbReference>
<accession>A0AAD5JLC7</accession>
<dbReference type="SMART" id="SM00581">
    <property type="entry name" value="PSP"/>
    <property type="match status" value="1"/>
</dbReference>
<evidence type="ECO:0000313" key="4">
    <source>
        <dbReference type="Proteomes" id="UP001209540"/>
    </source>
</evidence>
<reference evidence="3" key="2">
    <citation type="submission" date="2023-02" db="EMBL/GenBank/DDBJ databases">
        <authorList>
            <consortium name="DOE Joint Genome Institute"/>
            <person name="Mondo S.J."/>
            <person name="Chang Y."/>
            <person name="Wang Y."/>
            <person name="Ahrendt S."/>
            <person name="Andreopoulos W."/>
            <person name="Barry K."/>
            <person name="Beard J."/>
            <person name="Benny G.L."/>
            <person name="Blankenship S."/>
            <person name="Bonito G."/>
            <person name="Cuomo C."/>
            <person name="Desiro A."/>
            <person name="Gervers K.A."/>
            <person name="Hundley H."/>
            <person name="Kuo A."/>
            <person name="LaButti K."/>
            <person name="Lang B.F."/>
            <person name="Lipzen A."/>
            <person name="O'Donnell K."/>
            <person name="Pangilinan J."/>
            <person name="Reynolds N."/>
            <person name="Sandor L."/>
            <person name="Smith M.W."/>
            <person name="Tsang A."/>
            <person name="Grigoriev I.V."/>
            <person name="Stajich J.E."/>
            <person name="Spatafora J.W."/>
        </authorList>
    </citation>
    <scope>NUCLEOTIDE SEQUENCE</scope>
    <source>
        <strain evidence="3">RSA 2281</strain>
    </source>
</reference>
<feature type="domain" description="PSP proline-rich" evidence="2">
    <location>
        <begin position="257"/>
        <end position="308"/>
    </location>
</feature>
<dbReference type="Proteomes" id="UP001209540">
    <property type="component" value="Unassembled WGS sequence"/>
</dbReference>
<evidence type="ECO:0000256" key="1">
    <source>
        <dbReference type="SAM" id="MobiDB-lite"/>
    </source>
</evidence>